<organism evidence="1 2">
    <name type="scientific">Russula earlei</name>
    <dbReference type="NCBI Taxonomy" id="71964"/>
    <lineage>
        <taxon>Eukaryota</taxon>
        <taxon>Fungi</taxon>
        <taxon>Dikarya</taxon>
        <taxon>Basidiomycota</taxon>
        <taxon>Agaricomycotina</taxon>
        <taxon>Agaricomycetes</taxon>
        <taxon>Russulales</taxon>
        <taxon>Russulaceae</taxon>
        <taxon>Russula</taxon>
    </lineage>
</organism>
<reference evidence="1" key="1">
    <citation type="submission" date="2021-03" db="EMBL/GenBank/DDBJ databases">
        <title>Evolutionary priming and transition to the ectomycorrhizal habit in an iconic lineage of mushroom-forming fungi: is preadaptation a requirement?</title>
        <authorList>
            <consortium name="DOE Joint Genome Institute"/>
            <person name="Looney B.P."/>
            <person name="Miyauchi S."/>
            <person name="Morin E."/>
            <person name="Drula E."/>
            <person name="Courty P.E."/>
            <person name="Chicoki N."/>
            <person name="Fauchery L."/>
            <person name="Kohler A."/>
            <person name="Kuo A."/>
            <person name="LaButti K."/>
            <person name="Pangilinan J."/>
            <person name="Lipzen A."/>
            <person name="Riley R."/>
            <person name="Andreopoulos W."/>
            <person name="He G."/>
            <person name="Johnson J."/>
            <person name="Barry K.W."/>
            <person name="Grigoriev I.V."/>
            <person name="Nagy L."/>
            <person name="Hibbett D."/>
            <person name="Henrissat B."/>
            <person name="Matheny P.B."/>
            <person name="Labbe J."/>
            <person name="Martin A.F."/>
        </authorList>
    </citation>
    <scope>NUCLEOTIDE SEQUENCE</scope>
    <source>
        <strain evidence="1">BPL698</strain>
    </source>
</reference>
<dbReference type="Proteomes" id="UP001207468">
    <property type="component" value="Unassembled WGS sequence"/>
</dbReference>
<dbReference type="EMBL" id="JAGFNK010000003">
    <property type="protein sequence ID" value="KAI9513085.1"/>
    <property type="molecule type" value="Genomic_DNA"/>
</dbReference>
<name>A0ACC0UNC8_9AGAM</name>
<evidence type="ECO:0000313" key="2">
    <source>
        <dbReference type="Proteomes" id="UP001207468"/>
    </source>
</evidence>
<protein>
    <submittedName>
        <fullName evidence="1">LysM-domain-containing protein</fullName>
    </submittedName>
</protein>
<accession>A0ACC0UNC8</accession>
<proteinExistence type="predicted"/>
<comment type="caution">
    <text evidence="1">The sequence shown here is derived from an EMBL/GenBank/DDBJ whole genome shotgun (WGS) entry which is preliminary data.</text>
</comment>
<sequence length="192" mass="21505">MTRFGIFLFLSLPRYYQPAQDDYRLPEGMKRVGYDADSGKYFFRDKRGNIWEGQDGAHFGELTRVSDASAVTHSDGDDVENGPRREDGYAPLSEEADGFRHSSGSPYRMLFPFFLIIIVVLLLVWRLIISPGLTPVKYSKCPEGSARVVVVAGDTCWRISEAHGCGLEALRKANTHIVCERLLPGDEMCVPV</sequence>
<evidence type="ECO:0000313" key="1">
    <source>
        <dbReference type="EMBL" id="KAI9513085.1"/>
    </source>
</evidence>
<keyword evidence="2" id="KW-1185">Reference proteome</keyword>
<gene>
    <name evidence="1" type="ORF">F5148DRAFT_466127</name>
</gene>